<dbReference type="Gene3D" id="3.90.180.10">
    <property type="entry name" value="Medium-chain alcohol dehydrogenases, catalytic domain"/>
    <property type="match status" value="1"/>
</dbReference>
<organism evidence="7 8">
    <name type="scientific">Kurthia sibirica</name>
    <dbReference type="NCBI Taxonomy" id="202750"/>
    <lineage>
        <taxon>Bacteria</taxon>
        <taxon>Bacillati</taxon>
        <taxon>Bacillota</taxon>
        <taxon>Bacilli</taxon>
        <taxon>Bacillales</taxon>
        <taxon>Caryophanaceae</taxon>
        <taxon>Kurthia</taxon>
    </lineage>
</organism>
<dbReference type="InterPro" id="IPR011032">
    <property type="entry name" value="GroES-like_sf"/>
</dbReference>
<dbReference type="PANTHER" id="PTHR43401">
    <property type="entry name" value="L-THREONINE 3-DEHYDROGENASE"/>
    <property type="match status" value="1"/>
</dbReference>
<comment type="similarity">
    <text evidence="4">Belongs to the zinc-containing alcohol dehydrogenase family.</text>
</comment>
<keyword evidence="3" id="KW-0560">Oxidoreductase</keyword>
<keyword evidence="8" id="KW-1185">Reference proteome</keyword>
<keyword evidence="1 4" id="KW-0479">Metal-binding</keyword>
<accession>A0A2U3AJI9</accession>
<dbReference type="SUPFAM" id="SSF50129">
    <property type="entry name" value="GroES-like"/>
    <property type="match status" value="1"/>
</dbReference>
<dbReference type="InterPro" id="IPR050129">
    <property type="entry name" value="Zn_alcohol_dh"/>
</dbReference>
<reference evidence="7 8" key="1">
    <citation type="submission" date="2018-05" db="EMBL/GenBank/DDBJ databases">
        <title>Kurthia sibirica genome sequence.</title>
        <authorList>
            <person name="Maclea K.S."/>
            <person name="Goen A.E."/>
        </authorList>
    </citation>
    <scope>NUCLEOTIDE SEQUENCE [LARGE SCALE GENOMIC DNA]</scope>
    <source>
        <strain evidence="7 8">ATCC 49154</strain>
    </source>
</reference>
<dbReference type="EMBL" id="QFVR01000017">
    <property type="protein sequence ID" value="PWI24709.1"/>
    <property type="molecule type" value="Genomic_DNA"/>
</dbReference>
<proteinExistence type="inferred from homology"/>
<dbReference type="AlphaFoldDB" id="A0A2U3AJI9"/>
<evidence type="ECO:0000313" key="8">
    <source>
        <dbReference type="Proteomes" id="UP000245938"/>
    </source>
</evidence>
<sequence>MNKAGIYYGQNDVRIEEKEMPKAGPKDVIVQNLRSGICGTDINIVKAGSDQMGIRYGQEFGHEFYGEVIEVGADVTDVKVGMRVGINPITAKKAGVFFSLEVGGFSQYVLIEDAALNYNVFEFAETVTPEEGVLMEPMSVGFHGAFSISPKVGETIVVLGAGPIGLSAAAGLIGEGIENVIVVDLDEFRLEKARLLGAKTVNTSKQSLAEGLYQFVGKTQMYGMDIPDVDGFVDTAGAPPLIHEVMEIAKPNARIAIIAVYKADVPFSLAQVMSKQLRIFGASGYTTEDILKVIDHINNKKTDIATMVTDVYPLDQLSQAFDKAIAMQNTIKVIIDLTK</sequence>
<evidence type="ECO:0000259" key="5">
    <source>
        <dbReference type="Pfam" id="PF00107"/>
    </source>
</evidence>
<dbReference type="PROSITE" id="PS00059">
    <property type="entry name" value="ADH_ZINC"/>
    <property type="match status" value="1"/>
</dbReference>
<dbReference type="Pfam" id="PF00107">
    <property type="entry name" value="ADH_zinc_N"/>
    <property type="match status" value="1"/>
</dbReference>
<dbReference type="GO" id="GO:0008270">
    <property type="term" value="F:zinc ion binding"/>
    <property type="evidence" value="ECO:0007669"/>
    <property type="project" value="InterPro"/>
</dbReference>
<dbReference type="SUPFAM" id="SSF51735">
    <property type="entry name" value="NAD(P)-binding Rossmann-fold domains"/>
    <property type="match status" value="1"/>
</dbReference>
<evidence type="ECO:0000256" key="3">
    <source>
        <dbReference type="ARBA" id="ARBA00023002"/>
    </source>
</evidence>
<dbReference type="GO" id="GO:0016491">
    <property type="term" value="F:oxidoreductase activity"/>
    <property type="evidence" value="ECO:0007669"/>
    <property type="project" value="UniProtKB-KW"/>
</dbReference>
<protein>
    <submittedName>
        <fullName evidence="7">Zinc-dependent dehydrogenase</fullName>
    </submittedName>
</protein>
<dbReference type="InterPro" id="IPR036291">
    <property type="entry name" value="NAD(P)-bd_dom_sf"/>
</dbReference>
<evidence type="ECO:0000256" key="2">
    <source>
        <dbReference type="ARBA" id="ARBA00022833"/>
    </source>
</evidence>
<dbReference type="InterPro" id="IPR002328">
    <property type="entry name" value="ADH_Zn_CS"/>
</dbReference>
<feature type="domain" description="Alcohol dehydrogenase-like N-terminal" evidence="6">
    <location>
        <begin position="24"/>
        <end position="114"/>
    </location>
</feature>
<evidence type="ECO:0000259" key="6">
    <source>
        <dbReference type="Pfam" id="PF08240"/>
    </source>
</evidence>
<dbReference type="InterPro" id="IPR013149">
    <property type="entry name" value="ADH-like_C"/>
</dbReference>
<feature type="domain" description="Alcohol dehydrogenase-like C-terminal" evidence="5">
    <location>
        <begin position="163"/>
        <end position="298"/>
    </location>
</feature>
<dbReference type="InterPro" id="IPR013154">
    <property type="entry name" value="ADH-like_N"/>
</dbReference>
<gene>
    <name evidence="7" type="ORF">DEX24_12150</name>
</gene>
<dbReference type="Proteomes" id="UP000245938">
    <property type="component" value="Unassembled WGS sequence"/>
</dbReference>
<dbReference type="Pfam" id="PF08240">
    <property type="entry name" value="ADH_N"/>
    <property type="match status" value="1"/>
</dbReference>
<dbReference type="RefSeq" id="WP_109306676.1">
    <property type="nucleotide sequence ID" value="NZ_BJUF01000037.1"/>
</dbReference>
<dbReference type="OrthoDB" id="9769198at2"/>
<evidence type="ECO:0000256" key="4">
    <source>
        <dbReference type="RuleBase" id="RU361277"/>
    </source>
</evidence>
<dbReference type="Gene3D" id="3.40.50.720">
    <property type="entry name" value="NAD(P)-binding Rossmann-like Domain"/>
    <property type="match status" value="1"/>
</dbReference>
<keyword evidence="2 4" id="KW-0862">Zinc</keyword>
<evidence type="ECO:0000313" key="7">
    <source>
        <dbReference type="EMBL" id="PWI24709.1"/>
    </source>
</evidence>
<dbReference type="PANTHER" id="PTHR43401:SF2">
    <property type="entry name" value="L-THREONINE 3-DEHYDROGENASE"/>
    <property type="match status" value="1"/>
</dbReference>
<comment type="cofactor">
    <cofactor evidence="4">
        <name>Zn(2+)</name>
        <dbReference type="ChEBI" id="CHEBI:29105"/>
    </cofactor>
</comment>
<evidence type="ECO:0000256" key="1">
    <source>
        <dbReference type="ARBA" id="ARBA00022723"/>
    </source>
</evidence>
<name>A0A2U3AJI9_9BACL</name>
<comment type="caution">
    <text evidence="7">The sequence shown here is derived from an EMBL/GenBank/DDBJ whole genome shotgun (WGS) entry which is preliminary data.</text>
</comment>